<dbReference type="AlphaFoldDB" id="A0A3P7NTS8"/>
<keyword evidence="2" id="KW-0032">Aminotransferase</keyword>
<evidence type="ECO:0000256" key="1">
    <source>
        <dbReference type="SAM" id="Coils"/>
    </source>
</evidence>
<reference evidence="2 3" key="1">
    <citation type="submission" date="2018-09" db="EMBL/GenBank/DDBJ databases">
        <authorList>
            <person name="Postec A."/>
        </authorList>
    </citation>
    <scope>NUCLEOTIDE SEQUENCE [LARGE SCALE GENOMIC DNA]</scope>
    <source>
        <strain evidence="2">70B-A</strain>
    </source>
</reference>
<dbReference type="InterPro" id="IPR015424">
    <property type="entry name" value="PyrdxlP-dep_Trfase"/>
</dbReference>
<dbReference type="OrthoDB" id="9802328at2"/>
<keyword evidence="3" id="KW-1185">Reference proteome</keyword>
<name>A0A3P7NTS8_9FIRM</name>
<dbReference type="KEGG" id="cbar:PATL70BA_0403"/>
<accession>A0A3P7NTS8</accession>
<organism evidence="2 3">
    <name type="scientific">Petrocella atlantisensis</name>
    <dbReference type="NCBI Taxonomy" id="2173034"/>
    <lineage>
        <taxon>Bacteria</taxon>
        <taxon>Bacillati</taxon>
        <taxon>Bacillota</taxon>
        <taxon>Clostridia</taxon>
        <taxon>Lachnospirales</taxon>
        <taxon>Vallitaleaceae</taxon>
        <taxon>Petrocella</taxon>
    </lineage>
</organism>
<dbReference type="InterPro" id="IPR024551">
    <property type="entry name" value="AspAT_Ic"/>
</dbReference>
<keyword evidence="2" id="KW-0808">Transferase</keyword>
<dbReference type="EMBL" id="LR130778">
    <property type="protein sequence ID" value="VDN46255.1"/>
    <property type="molecule type" value="Genomic_DNA"/>
</dbReference>
<dbReference type="Gene3D" id="3.90.1150.10">
    <property type="entry name" value="Aspartate Aminotransferase, domain 1"/>
    <property type="match status" value="1"/>
</dbReference>
<evidence type="ECO:0000313" key="3">
    <source>
        <dbReference type="Proteomes" id="UP000279029"/>
    </source>
</evidence>
<gene>
    <name evidence="2" type="ORF">PATL70BA_0403</name>
</gene>
<dbReference type="RefSeq" id="WP_125135796.1">
    <property type="nucleotide sequence ID" value="NZ_LR130778.1"/>
</dbReference>
<keyword evidence="1" id="KW-0175">Coiled coil</keyword>
<dbReference type="SUPFAM" id="SSF53383">
    <property type="entry name" value="PLP-dependent transferases"/>
    <property type="match status" value="1"/>
</dbReference>
<dbReference type="InterPro" id="IPR015421">
    <property type="entry name" value="PyrdxlP-dep_Trfase_major"/>
</dbReference>
<protein>
    <submittedName>
        <fullName evidence="2">Putative aminotransferase MSMEG_6286/MSMEI_6121</fullName>
    </submittedName>
</protein>
<dbReference type="Proteomes" id="UP000279029">
    <property type="component" value="Chromosome"/>
</dbReference>
<sequence length="433" mass="48909">MAYYSQFSKESLDALRLELEQQLKRYESENHDLNMARGKPCSDQLDLSNALLDIKIPLEKNPNDDFRNYGTLDGIPQTKQLFAELLEVDPSEIIIGGNSSLNMMYSTLAKVMLFGTSEEETPWCHIKDLKFLCPVPGYDRHFAICQKFGMEMINIDMTDEGPDMDQVEALVANDPTIKGIWCVPKFSNPTGITYSDRVVERLAKMKTAATDFRIIWDNAYVVHELYNDTEPLMNIMEACKAAGTQDRPYLFTSMSKVTFAGASVAAMAASKNNIDFILGIMGVQTIGSDKINQYRHSAFLKDLQGVKNHMKKHAQIIKPKFDLVLKILDEKLTDRQIATWSVPRGGYFINLDVMDGCAKEVVEMAESVGLKLTPAGATYPYGKDPFDRNIRIAPTFPPMDELEKAIEILCVCIELVSIHKYIERLDHQEEMAQ</sequence>
<dbReference type="GO" id="GO:0004069">
    <property type="term" value="F:L-aspartate:2-oxoglutarate aminotransferase activity"/>
    <property type="evidence" value="ECO:0007669"/>
    <property type="project" value="InterPro"/>
</dbReference>
<feature type="coiled-coil region" evidence="1">
    <location>
        <begin position="9"/>
        <end position="36"/>
    </location>
</feature>
<proteinExistence type="predicted"/>
<dbReference type="Pfam" id="PF12897">
    <property type="entry name" value="Asp_aminotransf"/>
    <property type="match status" value="1"/>
</dbReference>
<dbReference type="InterPro" id="IPR015422">
    <property type="entry name" value="PyrdxlP-dep_Trfase_small"/>
</dbReference>
<dbReference type="PANTHER" id="PTHR43799">
    <property type="entry name" value="AMINOTRANSFERASE, PUTATIVE-RELATED"/>
    <property type="match status" value="1"/>
</dbReference>
<dbReference type="Gene3D" id="3.40.640.10">
    <property type="entry name" value="Type I PLP-dependent aspartate aminotransferase-like (Major domain)"/>
    <property type="match status" value="1"/>
</dbReference>
<dbReference type="PANTHER" id="PTHR43799:SF1">
    <property type="entry name" value="ASPARTATE AMINOTRANSFERASE"/>
    <property type="match status" value="1"/>
</dbReference>
<evidence type="ECO:0000313" key="2">
    <source>
        <dbReference type="EMBL" id="VDN46255.1"/>
    </source>
</evidence>